<dbReference type="Proteomes" id="UP000186303">
    <property type="component" value="Chromosome 4"/>
</dbReference>
<dbReference type="OrthoDB" id="368507at2759"/>
<proteinExistence type="predicted"/>
<feature type="region of interest" description="Disordered" evidence="1">
    <location>
        <begin position="39"/>
        <end position="79"/>
    </location>
</feature>
<evidence type="ECO:0000313" key="2">
    <source>
        <dbReference type="EMBL" id="SHO78401.1"/>
    </source>
</evidence>
<evidence type="ECO:0000313" key="3">
    <source>
        <dbReference type="Proteomes" id="UP000186303"/>
    </source>
</evidence>
<evidence type="ECO:0000256" key="1">
    <source>
        <dbReference type="SAM" id="MobiDB-lite"/>
    </source>
</evidence>
<dbReference type="EMBL" id="LT671824">
    <property type="protein sequence ID" value="SHO78401.1"/>
    <property type="molecule type" value="Genomic_DNA"/>
</dbReference>
<sequence>MRTSAFLVRVPHAHYRTFGVQCVAMRDSMMLWCGAVPDDTGENEAPPPGDTDTDAHAAAEAGAEARAPTDMAGAATEPASERACAAPAGRLGRDWSVAMTLPAAGTRASTTGTCLYRVDGEAALPMAQRLAAATGLAQLYLSLDLPPALCVGGLVPLAPEDARALQALELGLKDVCARMQRYTHA</sequence>
<protein>
    <submittedName>
        <fullName evidence="2">Uncharacterized protein</fullName>
    </submittedName>
</protein>
<dbReference type="VEuPathDB" id="FungiDB:MSYG_2744"/>
<gene>
    <name evidence="2" type="ORF">MSYG_2744</name>
</gene>
<reference evidence="3" key="1">
    <citation type="journal article" date="2017" name="Nucleic Acids Res.">
        <title>Proteogenomics produces comprehensive and highly accurate protein-coding gene annotation in a complete genome assembly of Malassezia sympodialis.</title>
        <authorList>
            <person name="Zhu Y."/>
            <person name="Engstroem P.G."/>
            <person name="Tellgren-Roth C."/>
            <person name="Baudo C.D."/>
            <person name="Kennell J.C."/>
            <person name="Sun S."/>
            <person name="Billmyre R.B."/>
            <person name="Schroeder M.S."/>
            <person name="Andersson A."/>
            <person name="Holm T."/>
            <person name="Sigurgeirsson B."/>
            <person name="Wu G."/>
            <person name="Sankaranarayanan S.R."/>
            <person name="Siddharthan R."/>
            <person name="Sanyal K."/>
            <person name="Lundeberg J."/>
            <person name="Nystedt B."/>
            <person name="Boekhout T."/>
            <person name="Dawson T.L. Jr."/>
            <person name="Heitman J."/>
            <person name="Scheynius A."/>
            <person name="Lehtioe J."/>
        </authorList>
    </citation>
    <scope>NUCLEOTIDE SEQUENCE [LARGE SCALE GENOMIC DNA]</scope>
    <source>
        <strain evidence="3">ATCC 42132</strain>
    </source>
</reference>
<dbReference type="AlphaFoldDB" id="A0A1M8A7L2"/>
<feature type="compositionally biased region" description="Low complexity" evidence="1">
    <location>
        <begin position="56"/>
        <end position="70"/>
    </location>
</feature>
<organism evidence="2 3">
    <name type="scientific">Malassezia sympodialis (strain ATCC 42132)</name>
    <name type="common">Atopic eczema-associated yeast</name>
    <dbReference type="NCBI Taxonomy" id="1230383"/>
    <lineage>
        <taxon>Eukaryota</taxon>
        <taxon>Fungi</taxon>
        <taxon>Dikarya</taxon>
        <taxon>Basidiomycota</taxon>
        <taxon>Ustilaginomycotina</taxon>
        <taxon>Malasseziomycetes</taxon>
        <taxon>Malasseziales</taxon>
        <taxon>Malasseziaceae</taxon>
        <taxon>Malassezia</taxon>
    </lineage>
</organism>
<name>A0A1M8A7L2_MALS4</name>
<accession>A0A1M8A7L2</accession>
<keyword evidence="3" id="KW-1185">Reference proteome</keyword>
<dbReference type="OMA" id="SEWAIAM"/>